<keyword evidence="2" id="KW-1133">Transmembrane helix</keyword>
<keyword evidence="2" id="KW-0812">Transmembrane</keyword>
<dbReference type="PROSITE" id="PS50004">
    <property type="entry name" value="C2"/>
    <property type="match status" value="2"/>
</dbReference>
<evidence type="ECO:0000256" key="2">
    <source>
        <dbReference type="SAM" id="Phobius"/>
    </source>
</evidence>
<evidence type="ECO:0000256" key="1">
    <source>
        <dbReference type="SAM" id="MobiDB-lite"/>
    </source>
</evidence>
<comment type="caution">
    <text evidence="4">The sequence shown here is derived from an EMBL/GenBank/DDBJ whole genome shotgun (WGS) entry which is preliminary data.</text>
</comment>
<evidence type="ECO:0000313" key="5">
    <source>
        <dbReference type="Proteomes" id="UP000693970"/>
    </source>
</evidence>
<dbReference type="PANTHER" id="PTHR31425">
    <property type="entry name" value="PHOSPHORIBOSYLANTHRANILATE TRANSFERASE ISOFORM 1"/>
    <property type="match status" value="1"/>
</dbReference>
<dbReference type="Pfam" id="PF00168">
    <property type="entry name" value="C2"/>
    <property type="match status" value="2"/>
</dbReference>
<evidence type="ECO:0000259" key="3">
    <source>
        <dbReference type="PROSITE" id="PS50004"/>
    </source>
</evidence>
<dbReference type="PANTHER" id="PTHR31425:SF50">
    <property type="entry name" value="FT-INTERACTING PROTEIN 3-RELATED"/>
    <property type="match status" value="1"/>
</dbReference>
<feature type="domain" description="C2" evidence="3">
    <location>
        <begin position="347"/>
        <end position="478"/>
    </location>
</feature>
<keyword evidence="2" id="KW-0472">Membrane</keyword>
<dbReference type="EMBL" id="JAGRRH010000021">
    <property type="protein sequence ID" value="KAG7346214.1"/>
    <property type="molecule type" value="Genomic_DNA"/>
</dbReference>
<dbReference type="InterPro" id="IPR047259">
    <property type="entry name" value="QUIRKY-like"/>
</dbReference>
<dbReference type="AlphaFoldDB" id="A0A9K3PIJ9"/>
<feature type="transmembrane region" description="Helical" evidence="2">
    <location>
        <begin position="754"/>
        <end position="774"/>
    </location>
</feature>
<accession>A0A9K3PIJ9</accession>
<name>A0A9K3PIJ9_9STRA</name>
<reference evidence="4" key="2">
    <citation type="submission" date="2021-04" db="EMBL/GenBank/DDBJ databases">
        <authorList>
            <person name="Podell S."/>
        </authorList>
    </citation>
    <scope>NUCLEOTIDE SEQUENCE</scope>
    <source>
        <strain evidence="4">Hildebrandi</strain>
    </source>
</reference>
<dbReference type="CDD" id="cd00030">
    <property type="entry name" value="C2"/>
    <property type="match status" value="1"/>
</dbReference>
<gene>
    <name evidence="4" type="ORF">IV203_005282</name>
</gene>
<evidence type="ECO:0000313" key="4">
    <source>
        <dbReference type="EMBL" id="KAG7346214.1"/>
    </source>
</evidence>
<keyword evidence="5" id="KW-1185">Reference proteome</keyword>
<reference evidence="4" key="1">
    <citation type="journal article" date="2021" name="Sci. Rep.">
        <title>Diploid genomic architecture of Nitzschia inconspicua, an elite biomass production diatom.</title>
        <authorList>
            <person name="Oliver A."/>
            <person name="Podell S."/>
            <person name="Pinowska A."/>
            <person name="Traller J.C."/>
            <person name="Smith S.R."/>
            <person name="McClure R."/>
            <person name="Beliaev A."/>
            <person name="Bohutskyi P."/>
            <person name="Hill E.A."/>
            <person name="Rabines A."/>
            <person name="Zheng H."/>
            <person name="Allen L.Z."/>
            <person name="Kuo A."/>
            <person name="Grigoriev I.V."/>
            <person name="Allen A.E."/>
            <person name="Hazlebeck D."/>
            <person name="Allen E.E."/>
        </authorList>
    </citation>
    <scope>NUCLEOTIDE SEQUENCE</scope>
    <source>
        <strain evidence="4">Hildebrandi</strain>
    </source>
</reference>
<organism evidence="4 5">
    <name type="scientific">Nitzschia inconspicua</name>
    <dbReference type="NCBI Taxonomy" id="303405"/>
    <lineage>
        <taxon>Eukaryota</taxon>
        <taxon>Sar</taxon>
        <taxon>Stramenopiles</taxon>
        <taxon>Ochrophyta</taxon>
        <taxon>Bacillariophyta</taxon>
        <taxon>Bacillariophyceae</taxon>
        <taxon>Bacillariophycidae</taxon>
        <taxon>Bacillariales</taxon>
        <taxon>Bacillariaceae</taxon>
        <taxon>Nitzschia</taxon>
    </lineage>
</organism>
<feature type="transmembrane region" description="Helical" evidence="2">
    <location>
        <begin position="612"/>
        <end position="630"/>
    </location>
</feature>
<proteinExistence type="predicted"/>
<protein>
    <submittedName>
        <fullName evidence="4">C2 domain containing protein</fullName>
    </submittedName>
</protein>
<dbReference type="Proteomes" id="UP000693970">
    <property type="component" value="Unassembled WGS sequence"/>
</dbReference>
<dbReference type="SMART" id="SM00239">
    <property type="entry name" value="C2"/>
    <property type="match status" value="2"/>
</dbReference>
<feature type="domain" description="C2" evidence="3">
    <location>
        <begin position="60"/>
        <end position="209"/>
    </location>
</feature>
<feature type="region of interest" description="Disordered" evidence="1">
    <location>
        <begin position="976"/>
        <end position="999"/>
    </location>
</feature>
<feature type="region of interest" description="Disordered" evidence="1">
    <location>
        <begin position="321"/>
        <end position="342"/>
    </location>
</feature>
<dbReference type="InterPro" id="IPR000008">
    <property type="entry name" value="C2_dom"/>
</dbReference>
<dbReference type="OrthoDB" id="5973539at2759"/>
<feature type="compositionally biased region" description="Polar residues" evidence="1">
    <location>
        <begin position="977"/>
        <end position="999"/>
    </location>
</feature>
<sequence length="1138" mass="128776">MIESCLPRLPTPEALKEQTHVSFDFINPTLSSELEEAMANPENMGGDSTTGSIQSSYSVNMESISTSEMDDARLLGDHDRITLLCELIGARGLKALDNDVDNLLGNTTTVDSNTLRPYCVVKFDDRRIHRTSAAQDAGCNPIWVPSTKSLFLLETSAHEMSRSHLNITIFSRGKLTLPVSLLQTSSTFLGQVTMDSSTILAHCDQERFEVDIEDEIGEENSCFGKLALRFRIASPSDIQTVKFFNERGTPRVIDESQREFVDIVMDSATKRPASETQKHLFPKTATRQTAQIVTERDEAQIAQSGFVNAVSNVFARKTTRDRETGARKIRVKPGPDPSRKHETEFLKPHDLKIETRLPSKNWVEAGSGTLGKLFVEILSCHDLPNMDSGGQLGNLTDTFCCVVYEDSCAMTDVIDDELSPHWMPWTQRAFCFNMIHPASVLYLAAFDFDLGIGQHDAIGRVAVNICNLQRDTIHTLKYNLYPSSNVTDRIAVGSITIRLRIECFDERAALLAGLKPRPNIHVNVTKEKSFRVVRYTCFGEYDNEEKFDLTVTRSYVNEIFEYKAAVTYAIGDALKSLVFWRGQVQIFSVMVPIHSLVFYVMATKLVERPQLIVPYTLLAVAWSMLANLSLRRHHPSPWERCPSFLQFVHILRTGQSSIPIKSVKEYEGAEAAEAYENAWKKRLEEDRMIAARKAELLQEINDIGDDNIHTQVSTAGPIPLDLLMRLARYQAIVGRLCKKFRLVKIILTWEESVISFWVTASFLCAGLVALILPWGFILTWLGRIVVYGFLGPHMKLIDLYFRANEKENSALKELSSKFHIERNIARRRREEALKIKDLKEAAFGQYSVQVPSFNLSRHFDRPLPQSSSRVCRKTPKIGRQRSRRLSVVDTGNAPRIPGQQLYGVMIPRPQDDENVHNEEARIGELLLKRFHDRVHEIKDAEGLSEYEHKQLLKLGVHPNSIPMSFGYEVTPLLIENDNPSKNQQGTIESRQDRSSFNGSVSSIDSGFKSRHHGAINRDVSVRVAVQLTSDKEQFVDNWESNNVVLESDGVTTYCISENAAEEEGLEVIGLGRFKTITETVEKFEEDLRKSMSNESLEVDHRLSRAFSSNDHVQVAYYRPTEEEEDYAIDSGCMKQKRE</sequence>